<dbReference type="RefSeq" id="XP_017976547.1">
    <property type="nucleotide sequence ID" value="XM_018121058.1"/>
</dbReference>
<dbReference type="InterPro" id="IPR023213">
    <property type="entry name" value="CAT-like_dom_sf"/>
</dbReference>
<proteinExistence type="inferred from homology"/>
<dbReference type="AlphaFoldDB" id="A0AB32WAQ8"/>
<dbReference type="PANTHER" id="PTHR31623:SF28">
    <property type="entry name" value="BAHD ACYLTRANSFERASE"/>
    <property type="match status" value="1"/>
</dbReference>
<evidence type="ECO:0000313" key="5">
    <source>
        <dbReference type="RefSeq" id="XP_017976547.1"/>
    </source>
</evidence>
<evidence type="ECO:0000313" key="4">
    <source>
        <dbReference type="Proteomes" id="UP000694886"/>
    </source>
</evidence>
<dbReference type="Gramene" id="Tc05v2_t021070.1">
    <property type="protein sequence ID" value="Tc05v2_p021070.1"/>
    <property type="gene ID" value="Tc05v2_g021070"/>
</dbReference>
<organism evidence="4 5">
    <name type="scientific">Theobroma cacao</name>
    <name type="common">Cacao</name>
    <name type="synonym">Cocoa</name>
    <dbReference type="NCBI Taxonomy" id="3641"/>
    <lineage>
        <taxon>Eukaryota</taxon>
        <taxon>Viridiplantae</taxon>
        <taxon>Streptophyta</taxon>
        <taxon>Embryophyta</taxon>
        <taxon>Tracheophyta</taxon>
        <taxon>Spermatophyta</taxon>
        <taxon>Magnoliopsida</taxon>
        <taxon>eudicotyledons</taxon>
        <taxon>Gunneridae</taxon>
        <taxon>Pentapetalae</taxon>
        <taxon>rosids</taxon>
        <taxon>malvids</taxon>
        <taxon>Malvales</taxon>
        <taxon>Malvaceae</taxon>
        <taxon>Byttnerioideae</taxon>
        <taxon>Theobroma</taxon>
    </lineage>
</organism>
<dbReference type="Proteomes" id="UP000694886">
    <property type="component" value="Chromosome 5"/>
</dbReference>
<sequence>MEVQIINRETIKPSSPTPDHLRTHKLCLFDLLASPIYIPTLLFYSARDGSPTNSISDNLKKSLSKALTHFYPLAGRIKDDLTIDCNDDGATFIEAQVARDMSFVLEEPDIEVLQQLLPCDPLQHLPQTQPSTDQVLLAVQVNHFACGGMAICVCISHVVADASAAANFLKGWAEVACGADIIEGVIYDCSSLFPLRDMSLFYRVMEILLHKTNAGSPEVITKRFLFDGSKIAALRNEMGDELNSYHPTRIEAVTALIWEALVAATAENVTTSPILEASNIVNLRKRMNPPLPPQCIGNVCFVSMVSTPTENIENRTSLARKIHESIKEIDDDYIRKIFTSNAECFHNLMEKIFEEMKKSSNIGMFRFSSWCRFPFYETNFGWGKPIWFGTAFAINRNGCLLDTSDGEGIEAWISLTKEEMAQLEQQPGILAHAAFKPSIWRF</sequence>
<dbReference type="KEGG" id="tcc:18599889"/>
<evidence type="ECO:0000256" key="1">
    <source>
        <dbReference type="ARBA" id="ARBA00009861"/>
    </source>
</evidence>
<accession>A0AB32WAQ8</accession>
<reference evidence="4" key="1">
    <citation type="journal article" date="1997" name="Nucleic Acids Res.">
        <title>tRNAscan-SE: a program for improved detection of transfer RNA genes in genomic sequence.</title>
        <authorList>
            <person name="Lowe T.M."/>
            <person name="Eddy S.R."/>
        </authorList>
    </citation>
    <scope>NUCLEOTIDE SEQUENCE [LARGE SCALE GENOMIC DNA]</scope>
    <source>
        <strain evidence="4">r\B97-61/B2</strain>
    </source>
</reference>
<protein>
    <submittedName>
        <fullName evidence="5">Vinorine synthase</fullName>
    </submittedName>
</protein>
<name>A0AB32WAQ8_THECC</name>
<keyword evidence="2" id="KW-0808">Transferase</keyword>
<dbReference type="Pfam" id="PF02458">
    <property type="entry name" value="Transferase"/>
    <property type="match status" value="1"/>
</dbReference>
<reference evidence="5" key="2">
    <citation type="submission" date="2025-08" db="UniProtKB">
        <authorList>
            <consortium name="RefSeq"/>
        </authorList>
    </citation>
    <scope>IDENTIFICATION</scope>
</reference>
<dbReference type="GeneID" id="18599889"/>
<evidence type="ECO:0000256" key="2">
    <source>
        <dbReference type="ARBA" id="ARBA00022679"/>
    </source>
</evidence>
<keyword evidence="3" id="KW-0012">Acyltransferase</keyword>
<dbReference type="Gene3D" id="3.30.559.10">
    <property type="entry name" value="Chloramphenicol acetyltransferase-like domain"/>
    <property type="match status" value="2"/>
</dbReference>
<evidence type="ECO:0000256" key="3">
    <source>
        <dbReference type="ARBA" id="ARBA00023315"/>
    </source>
</evidence>
<dbReference type="PANTHER" id="PTHR31623">
    <property type="entry name" value="F21J9.9"/>
    <property type="match status" value="1"/>
</dbReference>
<dbReference type="GO" id="GO:0016746">
    <property type="term" value="F:acyltransferase activity"/>
    <property type="evidence" value="ECO:0007669"/>
    <property type="project" value="UniProtKB-KW"/>
</dbReference>
<gene>
    <name evidence="5" type="primary">LOC18599889</name>
</gene>
<comment type="similarity">
    <text evidence="1">Belongs to the plant acyltransferase family.</text>
</comment>